<keyword evidence="2" id="KW-1185">Reference proteome</keyword>
<reference evidence="1 2" key="1">
    <citation type="submission" date="2024-06" db="EMBL/GenBank/DDBJ databases">
        <title>The Natural Products Discovery Center: Release of the First 8490 Sequenced Strains for Exploring Actinobacteria Biosynthetic Diversity.</title>
        <authorList>
            <person name="Kalkreuter E."/>
            <person name="Kautsar S.A."/>
            <person name="Yang D."/>
            <person name="Bader C.D."/>
            <person name="Teijaro C.N."/>
            <person name="Fluegel L."/>
            <person name="Davis C.M."/>
            <person name="Simpson J.R."/>
            <person name="Lauterbach L."/>
            <person name="Steele A.D."/>
            <person name="Gui C."/>
            <person name="Meng S."/>
            <person name="Li G."/>
            <person name="Viehrig K."/>
            <person name="Ye F."/>
            <person name="Su P."/>
            <person name="Kiefer A.F."/>
            <person name="Nichols A."/>
            <person name="Cepeda A.J."/>
            <person name="Yan W."/>
            <person name="Fan B."/>
            <person name="Jiang Y."/>
            <person name="Adhikari A."/>
            <person name="Zheng C.-J."/>
            <person name="Schuster L."/>
            <person name="Cowan T.M."/>
            <person name="Smanski M.J."/>
            <person name="Chevrette M.G."/>
            <person name="De Carvalho L.P.S."/>
            <person name="Shen B."/>
        </authorList>
    </citation>
    <scope>NUCLEOTIDE SEQUENCE [LARGE SCALE GENOMIC DNA]</scope>
    <source>
        <strain evidence="1 2">NPDC038104</strain>
    </source>
</reference>
<dbReference type="EMBL" id="JBEZUR010000087">
    <property type="protein sequence ID" value="MEU3558176.1"/>
    <property type="molecule type" value="Genomic_DNA"/>
</dbReference>
<dbReference type="RefSeq" id="WP_108955618.1">
    <property type="nucleotide sequence ID" value="NZ_BEVZ01000006.1"/>
</dbReference>
<organism evidence="1 2">
    <name type="scientific">Streptomyces fragilis</name>
    <dbReference type="NCBI Taxonomy" id="67301"/>
    <lineage>
        <taxon>Bacteria</taxon>
        <taxon>Bacillati</taxon>
        <taxon>Actinomycetota</taxon>
        <taxon>Actinomycetes</taxon>
        <taxon>Kitasatosporales</taxon>
        <taxon>Streptomycetaceae</taxon>
        <taxon>Streptomyces</taxon>
    </lineage>
</organism>
<accession>A0ABV2YR24</accession>
<evidence type="ECO:0008006" key="3">
    <source>
        <dbReference type="Google" id="ProtNLM"/>
    </source>
</evidence>
<evidence type="ECO:0000313" key="2">
    <source>
        <dbReference type="Proteomes" id="UP001550850"/>
    </source>
</evidence>
<protein>
    <recommendedName>
        <fullName evidence="3">Integrase</fullName>
    </recommendedName>
</protein>
<comment type="caution">
    <text evidence="1">The sequence shown here is derived from an EMBL/GenBank/DDBJ whole genome shotgun (WGS) entry which is preliminary data.</text>
</comment>
<name>A0ABV2YR24_9ACTN</name>
<dbReference type="Proteomes" id="UP001550850">
    <property type="component" value="Unassembled WGS sequence"/>
</dbReference>
<gene>
    <name evidence="1" type="ORF">AB0E65_28815</name>
</gene>
<sequence length="67" mass="7798">MLHNMSTTPETVRLRSAAEVNEEIRDLLMKSGGRLDHEQRRRYQRLVGEWAAATPRPKSRRRPARAS</sequence>
<proteinExistence type="predicted"/>
<evidence type="ECO:0000313" key="1">
    <source>
        <dbReference type="EMBL" id="MEU3558176.1"/>
    </source>
</evidence>